<feature type="binding site" evidence="8">
    <location>
        <position position="420"/>
    </location>
    <ligand>
        <name>[4Fe-4S] cluster</name>
        <dbReference type="ChEBI" id="CHEBI:49883"/>
        <label>2</label>
    </ligand>
</feature>
<evidence type="ECO:0000256" key="8">
    <source>
        <dbReference type="HAMAP-Rule" id="MF_00461"/>
    </source>
</evidence>
<comment type="cofactor">
    <cofactor evidence="8">
        <name>[4Fe-4S] cluster</name>
        <dbReference type="ChEBI" id="CHEBI:49883"/>
    </cofactor>
    <text evidence="8">Binds 2 [4Fe-4S] clusters per subunit.</text>
</comment>
<feature type="binding site" evidence="8">
    <location>
        <position position="381"/>
    </location>
    <ligand>
        <name>[4Fe-4S] cluster</name>
        <dbReference type="ChEBI" id="CHEBI:49883"/>
        <label>1</label>
    </ligand>
</feature>
<comment type="subcellular location">
    <subcellularLocation>
        <location evidence="8">Cell membrane</location>
        <topology evidence="8">Peripheral membrane protein</topology>
    </subcellularLocation>
</comment>
<evidence type="ECO:0000259" key="9">
    <source>
        <dbReference type="PROSITE" id="PS51379"/>
    </source>
</evidence>
<keyword evidence="8" id="KW-1278">Translocase</keyword>
<dbReference type="Pfam" id="PF12838">
    <property type="entry name" value="Fer4_7"/>
    <property type="match status" value="1"/>
</dbReference>
<dbReference type="PANTHER" id="PTHR43034:SF2">
    <property type="entry name" value="ION-TRANSLOCATING OXIDOREDUCTASE COMPLEX SUBUNIT C"/>
    <property type="match status" value="1"/>
</dbReference>
<keyword evidence="1 8" id="KW-0813">Transport</keyword>
<organism evidence="10 11">
    <name type="scientific">Anaeromassilibacillus senegalensis</name>
    <dbReference type="NCBI Taxonomy" id="1673717"/>
    <lineage>
        <taxon>Bacteria</taxon>
        <taxon>Bacillati</taxon>
        <taxon>Bacillota</taxon>
        <taxon>Clostridia</taxon>
        <taxon>Eubacteriales</taxon>
        <taxon>Acutalibacteraceae</taxon>
        <taxon>Anaeromassilibacillus</taxon>
    </lineage>
</organism>
<dbReference type="PANTHER" id="PTHR43034">
    <property type="entry name" value="ION-TRANSLOCATING OXIDOREDUCTASE COMPLEX SUBUNIT C"/>
    <property type="match status" value="1"/>
</dbReference>
<evidence type="ECO:0000256" key="1">
    <source>
        <dbReference type="ARBA" id="ARBA00022448"/>
    </source>
</evidence>
<name>A0ABS9CKG5_9FIRM</name>
<evidence type="ECO:0000256" key="3">
    <source>
        <dbReference type="ARBA" id="ARBA00022723"/>
    </source>
</evidence>
<dbReference type="RefSeq" id="WP_235322042.1">
    <property type="nucleotide sequence ID" value="NZ_JAFBIT010000001.1"/>
</dbReference>
<evidence type="ECO:0000313" key="11">
    <source>
        <dbReference type="Proteomes" id="UP001299220"/>
    </source>
</evidence>
<dbReference type="Pfam" id="PF10531">
    <property type="entry name" value="SLBB"/>
    <property type="match status" value="1"/>
</dbReference>
<protein>
    <recommendedName>
        <fullName evidence="8">Ion-translocating oxidoreductase complex subunit C</fullName>
        <ecNumber evidence="8">7.-.-.-</ecNumber>
    </recommendedName>
    <alternativeName>
        <fullName evidence="8">Rnf electron transport complex subunit C</fullName>
    </alternativeName>
</protein>
<keyword evidence="8" id="KW-1003">Cell membrane</keyword>
<feature type="binding site" evidence="8">
    <location>
        <position position="417"/>
    </location>
    <ligand>
        <name>[4Fe-4S] cluster</name>
        <dbReference type="ChEBI" id="CHEBI:49883"/>
        <label>2</label>
    </ligand>
</feature>
<feature type="binding site" evidence="8">
    <location>
        <position position="375"/>
    </location>
    <ligand>
        <name>[4Fe-4S] cluster</name>
        <dbReference type="ChEBI" id="CHEBI:49883"/>
        <label>1</label>
    </ligand>
</feature>
<comment type="function">
    <text evidence="8">Part of a membrane-bound complex that couples electron transfer with translocation of ions across the membrane.</text>
</comment>
<keyword evidence="11" id="KW-1185">Reference proteome</keyword>
<dbReference type="InterPro" id="IPR026902">
    <property type="entry name" value="RnfC_N"/>
</dbReference>
<keyword evidence="6 8" id="KW-0408">Iron</keyword>
<dbReference type="Gene3D" id="3.40.50.11540">
    <property type="entry name" value="NADH-ubiquinone oxidoreductase 51kDa subunit"/>
    <property type="match status" value="1"/>
</dbReference>
<keyword evidence="7 8" id="KW-0411">Iron-sulfur</keyword>
<dbReference type="Gene3D" id="3.10.20.600">
    <property type="match status" value="1"/>
</dbReference>
<dbReference type="NCBIfam" id="TIGR01945">
    <property type="entry name" value="rnfC"/>
    <property type="match status" value="1"/>
</dbReference>
<feature type="domain" description="4Fe-4S ferredoxin-type" evidence="9">
    <location>
        <begin position="405"/>
        <end position="434"/>
    </location>
</feature>
<reference evidence="10 11" key="1">
    <citation type="submission" date="2020-12" db="EMBL/GenBank/DDBJ databases">
        <title>Whole genome sequences of gut porcine anaerobes.</title>
        <authorList>
            <person name="Kubasova T."/>
            <person name="Jahodarova E."/>
            <person name="Rychlik I."/>
        </authorList>
    </citation>
    <scope>NUCLEOTIDE SEQUENCE [LARGE SCALE GENOMIC DNA]</scope>
    <source>
        <strain evidence="10 11">An867</strain>
    </source>
</reference>
<dbReference type="InterPro" id="IPR017896">
    <property type="entry name" value="4Fe4S_Fe-S-bd"/>
</dbReference>
<keyword evidence="3 8" id="KW-0479">Metal-binding</keyword>
<evidence type="ECO:0000256" key="7">
    <source>
        <dbReference type="ARBA" id="ARBA00023014"/>
    </source>
</evidence>
<dbReference type="EMBL" id="JAFBIT010000001">
    <property type="protein sequence ID" value="MCF2651098.1"/>
    <property type="molecule type" value="Genomic_DNA"/>
</dbReference>
<keyword evidence="5 8" id="KW-0249">Electron transport</keyword>
<dbReference type="PROSITE" id="PS00198">
    <property type="entry name" value="4FE4S_FER_1"/>
    <property type="match status" value="2"/>
</dbReference>
<sequence>MKELFPKHPYRTHGGAPVPHCKNTAHAETRVMPPPAVVTLPMTQHIGAPCTPVVKKGDHVYVGTKVADSTAYVSAPIHASVSGTVKEIAKVMMPGGQMVDAVVIESDGLMERDPAIQPPAEIKTKQQLAQAARDSGLVGLGGAGFPAHAKLNVPEDKNIDTLIVNVAECEPYITSDHREALENGKNVLTGIYKIKEILGVHRVLIAIEDNKPDAIEALRKIADDPQMDPNDEVRVLPLHARYPQGAEKVLVQACTGRKVPAGGLPADVGCLVMNIASVSFFASYMKTGMPLTLKRVTVDGSAVTNPQNVIVPIGTKIAELMEFCGGYKEEPKKIIMGGPMMGVAVTSDELPILKQNNGILAFGEREAHLMEPTDCIRCGRCVAACPMHLVPTKLEKYAERKDVAMLKQLDIMTCMECGCCSYSCPANRRIVQAIRLGKFYVKKENAKK</sequence>
<feature type="binding site" evidence="8">
    <location>
        <position position="385"/>
    </location>
    <ligand>
        <name>[4Fe-4S] cluster</name>
        <dbReference type="ChEBI" id="CHEBI:49883"/>
        <label>2</label>
    </ligand>
</feature>
<feature type="binding site" evidence="8">
    <location>
        <position position="414"/>
    </location>
    <ligand>
        <name>[4Fe-4S] cluster</name>
        <dbReference type="ChEBI" id="CHEBI:49883"/>
        <label>2</label>
    </ligand>
</feature>
<proteinExistence type="inferred from homology"/>
<evidence type="ECO:0000256" key="5">
    <source>
        <dbReference type="ARBA" id="ARBA00022982"/>
    </source>
</evidence>
<dbReference type="Gene3D" id="3.30.70.20">
    <property type="match status" value="1"/>
</dbReference>
<dbReference type="SUPFAM" id="SSF46548">
    <property type="entry name" value="alpha-helical ferredoxin"/>
    <property type="match status" value="1"/>
</dbReference>
<dbReference type="InterPro" id="IPR010208">
    <property type="entry name" value="Ion_transpt_RnfC/RsxC"/>
</dbReference>
<comment type="similarity">
    <text evidence="8">Belongs to the 4Fe4S bacterial-type ferredoxin family. RnfC subfamily.</text>
</comment>
<evidence type="ECO:0000256" key="4">
    <source>
        <dbReference type="ARBA" id="ARBA00022737"/>
    </source>
</evidence>
<comment type="caution">
    <text evidence="10">The sequence shown here is derived from an EMBL/GenBank/DDBJ whole genome shotgun (WGS) entry which is preliminary data.</text>
</comment>
<accession>A0ABS9CKG5</accession>
<keyword evidence="8" id="KW-0472">Membrane</keyword>
<evidence type="ECO:0000256" key="6">
    <source>
        <dbReference type="ARBA" id="ARBA00023004"/>
    </source>
</evidence>
<feature type="binding site" evidence="8">
    <location>
        <position position="424"/>
    </location>
    <ligand>
        <name>[4Fe-4S] cluster</name>
        <dbReference type="ChEBI" id="CHEBI:49883"/>
        <label>1</label>
    </ligand>
</feature>
<dbReference type="InterPro" id="IPR019554">
    <property type="entry name" value="Soluble_ligand-bd"/>
</dbReference>
<dbReference type="InterPro" id="IPR011538">
    <property type="entry name" value="Nuo51_FMN-bd"/>
</dbReference>
<gene>
    <name evidence="10" type="primary">rsxC</name>
    <name evidence="8" type="synonym">rnfC</name>
    <name evidence="10" type="ORF">JQM67_00540</name>
</gene>
<dbReference type="InterPro" id="IPR037225">
    <property type="entry name" value="Nuo51_FMN-bd_sf"/>
</dbReference>
<keyword evidence="4 8" id="KW-0677">Repeat</keyword>
<dbReference type="Pfam" id="PF01512">
    <property type="entry name" value="Complex1_51K"/>
    <property type="match status" value="1"/>
</dbReference>
<evidence type="ECO:0000256" key="2">
    <source>
        <dbReference type="ARBA" id="ARBA00022485"/>
    </source>
</evidence>
<keyword evidence="2 8" id="KW-0004">4Fe-4S</keyword>
<feature type="domain" description="4Fe-4S ferredoxin-type" evidence="9">
    <location>
        <begin position="366"/>
        <end position="395"/>
    </location>
</feature>
<dbReference type="Pfam" id="PF13375">
    <property type="entry name" value="RnfC_N"/>
    <property type="match status" value="1"/>
</dbReference>
<dbReference type="SUPFAM" id="SSF142019">
    <property type="entry name" value="Nqo1 FMN-binding domain-like"/>
    <property type="match status" value="1"/>
</dbReference>
<dbReference type="HAMAP" id="MF_00461">
    <property type="entry name" value="RsxC_RnfC"/>
    <property type="match status" value="1"/>
</dbReference>
<feature type="binding site" evidence="8">
    <location>
        <position position="378"/>
    </location>
    <ligand>
        <name>[4Fe-4S] cluster</name>
        <dbReference type="ChEBI" id="CHEBI:49883"/>
        <label>1</label>
    </ligand>
</feature>
<dbReference type="Proteomes" id="UP001299220">
    <property type="component" value="Unassembled WGS sequence"/>
</dbReference>
<dbReference type="EC" id="7.-.-.-" evidence="8"/>
<comment type="subunit">
    <text evidence="8">The complex is composed of six subunits: RnfA, RnfB, RnfC, RnfD, RnfE and RnfG.</text>
</comment>
<dbReference type="PROSITE" id="PS51379">
    <property type="entry name" value="4FE4S_FER_2"/>
    <property type="match status" value="2"/>
</dbReference>
<dbReference type="NCBIfam" id="NF003454">
    <property type="entry name" value="PRK05035.1"/>
    <property type="match status" value="1"/>
</dbReference>
<dbReference type="InterPro" id="IPR017900">
    <property type="entry name" value="4Fe4S_Fe_S_CS"/>
</dbReference>
<evidence type="ECO:0000313" key="10">
    <source>
        <dbReference type="EMBL" id="MCF2651098.1"/>
    </source>
</evidence>